<keyword evidence="11 15" id="KW-0407">Ion channel</keyword>
<feature type="region of interest" description="Disordered" evidence="12">
    <location>
        <begin position="1"/>
        <end position="29"/>
    </location>
</feature>
<dbReference type="InterPro" id="IPR005821">
    <property type="entry name" value="Ion_trans_dom"/>
</dbReference>
<dbReference type="InterPro" id="IPR027359">
    <property type="entry name" value="Volt_channel_dom_sf"/>
</dbReference>
<accession>A0A1C3RFT0</accession>
<evidence type="ECO:0000259" key="14">
    <source>
        <dbReference type="Pfam" id="PF00520"/>
    </source>
</evidence>
<name>A0A1C3RFT0_9PROT</name>
<keyword evidence="16" id="KW-1185">Reference proteome</keyword>
<evidence type="ECO:0000256" key="7">
    <source>
        <dbReference type="ARBA" id="ARBA00022958"/>
    </source>
</evidence>
<keyword evidence="9" id="KW-0406">Ion transport</keyword>
<organism evidence="15 16">
    <name type="scientific">Candidatus Terasakiella magnetica</name>
    <dbReference type="NCBI Taxonomy" id="1867952"/>
    <lineage>
        <taxon>Bacteria</taxon>
        <taxon>Pseudomonadati</taxon>
        <taxon>Pseudomonadota</taxon>
        <taxon>Alphaproteobacteria</taxon>
        <taxon>Rhodospirillales</taxon>
        <taxon>Terasakiellaceae</taxon>
        <taxon>Terasakiella</taxon>
    </lineage>
</organism>
<dbReference type="PANTHER" id="PTHR11537">
    <property type="entry name" value="VOLTAGE-GATED POTASSIUM CHANNEL"/>
    <property type="match status" value="1"/>
</dbReference>
<keyword evidence="4 13" id="KW-0812">Transmembrane</keyword>
<evidence type="ECO:0000256" key="4">
    <source>
        <dbReference type="ARBA" id="ARBA00022692"/>
    </source>
</evidence>
<keyword evidence="7" id="KW-0630">Potassium</keyword>
<proteinExistence type="predicted"/>
<sequence>MAEDYKERSDIDRRKGRKLESEQSVGRREDDILNAIAPLSPEFERQDSTQQSRRNRLYEIMDAGNKDDGAAKAFDIFIVSLISLNVLAVILESVASLHAQWATQFYYFEVFSVAIFSVELACRIWTTTEKPQDKFHHPFWGRLRYLFTPTALIDIIAILPFYLSFLIALDLRFMRVLRLLRVFKLTRYSSAMTILLNVLRQEAKAFGAALFVLLLLMTFSASMIFLFEHEAQPEVFSNIPNAMWWAVITLTTVGFGDAYPITPMGKFFGAAISIVGIGMVALPAGILASAFSEQLHIRRERYRDKVVDALSDGVLTAGEAEKLRKIQEDLGISVDEARNILHHSVKGGLHFYTHCPHCGESLQDVDK</sequence>
<feature type="transmembrane region" description="Helical" evidence="13">
    <location>
        <begin position="146"/>
        <end position="169"/>
    </location>
</feature>
<evidence type="ECO:0000256" key="1">
    <source>
        <dbReference type="ARBA" id="ARBA00004141"/>
    </source>
</evidence>
<dbReference type="RefSeq" id="WP_205631223.1">
    <property type="nucleotide sequence ID" value="NZ_FLYE01000012.1"/>
</dbReference>
<evidence type="ECO:0000256" key="9">
    <source>
        <dbReference type="ARBA" id="ARBA00023065"/>
    </source>
</evidence>
<evidence type="ECO:0000256" key="6">
    <source>
        <dbReference type="ARBA" id="ARBA00022882"/>
    </source>
</evidence>
<dbReference type="GO" id="GO:0005249">
    <property type="term" value="F:voltage-gated potassium channel activity"/>
    <property type="evidence" value="ECO:0007669"/>
    <property type="project" value="InterPro"/>
</dbReference>
<dbReference type="EMBL" id="FLYE01000012">
    <property type="protein sequence ID" value="SCA56156.1"/>
    <property type="molecule type" value="Genomic_DNA"/>
</dbReference>
<keyword evidence="2" id="KW-0813">Transport</keyword>
<dbReference type="STRING" id="1867952.MTBPR1_20004"/>
<dbReference type="Proteomes" id="UP000231658">
    <property type="component" value="Unassembled WGS sequence"/>
</dbReference>
<keyword evidence="6" id="KW-0851">Voltage-gated channel</keyword>
<evidence type="ECO:0000256" key="12">
    <source>
        <dbReference type="SAM" id="MobiDB-lite"/>
    </source>
</evidence>
<dbReference type="InterPro" id="IPR028325">
    <property type="entry name" value="VG_K_chnl"/>
</dbReference>
<feature type="transmembrane region" description="Helical" evidence="13">
    <location>
        <begin position="76"/>
        <end position="94"/>
    </location>
</feature>
<feature type="domain" description="Ion transport" evidence="14">
    <location>
        <begin position="72"/>
        <end position="294"/>
    </location>
</feature>
<keyword evidence="10 13" id="KW-0472">Membrane</keyword>
<dbReference type="PANTHER" id="PTHR11537:SF254">
    <property type="entry name" value="POTASSIUM VOLTAGE-GATED CHANNEL PROTEIN SHAB"/>
    <property type="match status" value="1"/>
</dbReference>
<dbReference type="Pfam" id="PF00520">
    <property type="entry name" value="Ion_trans"/>
    <property type="match status" value="1"/>
</dbReference>
<dbReference type="SUPFAM" id="SSF81324">
    <property type="entry name" value="Voltage-gated potassium channels"/>
    <property type="match status" value="1"/>
</dbReference>
<evidence type="ECO:0000313" key="16">
    <source>
        <dbReference type="Proteomes" id="UP000231658"/>
    </source>
</evidence>
<evidence type="ECO:0000256" key="3">
    <source>
        <dbReference type="ARBA" id="ARBA00022538"/>
    </source>
</evidence>
<keyword evidence="3" id="KW-0633">Potassium transport</keyword>
<evidence type="ECO:0000256" key="10">
    <source>
        <dbReference type="ARBA" id="ARBA00023136"/>
    </source>
</evidence>
<comment type="subcellular location">
    <subcellularLocation>
        <location evidence="1">Membrane</location>
        <topology evidence="1">Multi-pass membrane protein</topology>
    </subcellularLocation>
</comment>
<dbReference type="AlphaFoldDB" id="A0A1C3RFT0"/>
<gene>
    <name evidence="15" type="ORF">MTBPR1_20004</name>
</gene>
<feature type="transmembrane region" description="Helical" evidence="13">
    <location>
        <begin position="267"/>
        <end position="291"/>
    </location>
</feature>
<evidence type="ECO:0000256" key="5">
    <source>
        <dbReference type="ARBA" id="ARBA00022826"/>
    </source>
</evidence>
<evidence type="ECO:0000256" key="8">
    <source>
        <dbReference type="ARBA" id="ARBA00022989"/>
    </source>
</evidence>
<evidence type="ECO:0000313" key="15">
    <source>
        <dbReference type="EMBL" id="SCA56156.1"/>
    </source>
</evidence>
<evidence type="ECO:0000256" key="2">
    <source>
        <dbReference type="ARBA" id="ARBA00022448"/>
    </source>
</evidence>
<keyword evidence="5" id="KW-0631">Potassium channel</keyword>
<protein>
    <submittedName>
        <fullName evidence="15">Potassium channel protein (Modular protein)</fullName>
    </submittedName>
</protein>
<dbReference type="GO" id="GO:0001508">
    <property type="term" value="P:action potential"/>
    <property type="evidence" value="ECO:0007669"/>
    <property type="project" value="TreeGrafter"/>
</dbReference>
<evidence type="ECO:0000256" key="13">
    <source>
        <dbReference type="SAM" id="Phobius"/>
    </source>
</evidence>
<feature type="transmembrane region" description="Helical" evidence="13">
    <location>
        <begin position="205"/>
        <end position="227"/>
    </location>
</feature>
<feature type="transmembrane region" description="Helical" evidence="13">
    <location>
        <begin position="106"/>
        <end position="126"/>
    </location>
</feature>
<dbReference type="Gene3D" id="1.20.120.350">
    <property type="entry name" value="Voltage-gated potassium channels. Chain C"/>
    <property type="match status" value="1"/>
</dbReference>
<dbReference type="GO" id="GO:0008076">
    <property type="term" value="C:voltage-gated potassium channel complex"/>
    <property type="evidence" value="ECO:0007669"/>
    <property type="project" value="InterPro"/>
</dbReference>
<keyword evidence="8 13" id="KW-1133">Transmembrane helix</keyword>
<dbReference type="PRINTS" id="PR00169">
    <property type="entry name" value="KCHANNEL"/>
</dbReference>
<evidence type="ECO:0000256" key="11">
    <source>
        <dbReference type="ARBA" id="ARBA00023303"/>
    </source>
</evidence>
<reference evidence="15 16" key="1">
    <citation type="submission" date="2016-07" db="EMBL/GenBank/DDBJ databases">
        <authorList>
            <person name="Lefevre C.T."/>
        </authorList>
    </citation>
    <scope>NUCLEOTIDE SEQUENCE [LARGE SCALE GENOMIC DNA]</scope>
    <source>
        <strain evidence="15">PR1</strain>
    </source>
</reference>
<feature type="transmembrane region" description="Helical" evidence="13">
    <location>
        <begin position="239"/>
        <end position="261"/>
    </location>
</feature>
<dbReference type="Gene3D" id="1.10.287.70">
    <property type="match status" value="1"/>
</dbReference>